<organism evidence="1 2">
    <name type="scientific">Aquimarina hainanensis</name>
    <dbReference type="NCBI Taxonomy" id="1578017"/>
    <lineage>
        <taxon>Bacteria</taxon>
        <taxon>Pseudomonadati</taxon>
        <taxon>Bacteroidota</taxon>
        <taxon>Flavobacteriia</taxon>
        <taxon>Flavobacteriales</taxon>
        <taxon>Flavobacteriaceae</taxon>
        <taxon>Aquimarina</taxon>
    </lineage>
</organism>
<keyword evidence="2" id="KW-1185">Reference proteome</keyword>
<dbReference type="Proteomes" id="UP001597459">
    <property type="component" value="Unassembled WGS sequence"/>
</dbReference>
<gene>
    <name evidence="1" type="ORF">ACFSTE_11365</name>
</gene>
<sequence length="204" mass="24195">MKILLLITIVFIMHTKLISQQISFNDMKPYIEVFQEKLSIPNDYHFHSVKKVMTDKVSAYLFRYQKNGEQLISEEHFSFIISEKEKQILGFTHMDTKYATQKMISKEQTKAIAIEFLVKVDSTLAINVRNLWIAQHDEKIVVNGKPLTISGMKYKCHREIKDDYAWVIVGFDGSIITFERNIKWNYRDKIRITEKWLHDSWISE</sequence>
<evidence type="ECO:0000313" key="1">
    <source>
        <dbReference type="EMBL" id="MFD2591425.1"/>
    </source>
</evidence>
<evidence type="ECO:0008006" key="3">
    <source>
        <dbReference type="Google" id="ProtNLM"/>
    </source>
</evidence>
<accession>A0ABW5N733</accession>
<proteinExistence type="predicted"/>
<protein>
    <recommendedName>
        <fullName evidence="3">GLPGLI family protein</fullName>
    </recommendedName>
</protein>
<name>A0ABW5N733_9FLAO</name>
<reference evidence="2" key="1">
    <citation type="journal article" date="2019" name="Int. J. Syst. Evol. Microbiol.">
        <title>The Global Catalogue of Microorganisms (GCM) 10K type strain sequencing project: providing services to taxonomists for standard genome sequencing and annotation.</title>
        <authorList>
            <consortium name="The Broad Institute Genomics Platform"/>
            <consortium name="The Broad Institute Genome Sequencing Center for Infectious Disease"/>
            <person name="Wu L."/>
            <person name="Ma J."/>
        </authorList>
    </citation>
    <scope>NUCLEOTIDE SEQUENCE [LARGE SCALE GENOMIC DNA]</scope>
    <source>
        <strain evidence="2">KCTC 42423</strain>
    </source>
</reference>
<evidence type="ECO:0000313" key="2">
    <source>
        <dbReference type="Proteomes" id="UP001597459"/>
    </source>
</evidence>
<dbReference type="RefSeq" id="WP_378256930.1">
    <property type="nucleotide sequence ID" value="NZ_JBHSJV010000001.1"/>
</dbReference>
<dbReference type="EMBL" id="JBHULX010000021">
    <property type="protein sequence ID" value="MFD2591425.1"/>
    <property type="molecule type" value="Genomic_DNA"/>
</dbReference>
<comment type="caution">
    <text evidence="1">The sequence shown here is derived from an EMBL/GenBank/DDBJ whole genome shotgun (WGS) entry which is preliminary data.</text>
</comment>